<proteinExistence type="predicted"/>
<feature type="domain" description="Glycosyltransferase subfamily 4-like N-terminal" evidence="1">
    <location>
        <begin position="45"/>
        <end position="176"/>
    </location>
</feature>
<dbReference type="GO" id="GO:0016757">
    <property type="term" value="F:glycosyltransferase activity"/>
    <property type="evidence" value="ECO:0007669"/>
    <property type="project" value="UniProtKB-ARBA"/>
</dbReference>
<reference evidence="2 3" key="2">
    <citation type="journal article" date="2014" name="FEMS Microbiol. Lett.">
        <title>Draft genomic DNA sequence of the facultatively methylotrophic bacterium Acidomonas methanolica type strain MB58.</title>
        <authorList>
            <person name="Higashiura N."/>
            <person name="Hadano H."/>
            <person name="Hirakawa H."/>
            <person name="Matsutani M."/>
            <person name="Takabe S."/>
            <person name="Matsushita K."/>
            <person name="Azuma Y."/>
        </authorList>
    </citation>
    <scope>NUCLEOTIDE SEQUENCE [LARGE SCALE GENOMIC DNA]</scope>
    <source>
        <strain evidence="2 3">MB58</strain>
    </source>
</reference>
<reference evidence="3" key="1">
    <citation type="journal article" date="2014" name="FEMS Microbiol. Lett.">
        <title>Draft Genomic DNA Sequence of the Facultatively Methylotrophic Bacterium Acidomonas methanolica type strain MB58.</title>
        <authorList>
            <person name="Higashiura N."/>
            <person name="Hadano H."/>
            <person name="Hirakawa H."/>
            <person name="Matsutani M."/>
            <person name="Takabe S."/>
            <person name="Matsushita K."/>
            <person name="Azuma Y."/>
        </authorList>
    </citation>
    <scope>NUCLEOTIDE SEQUENCE [LARGE SCALE GENOMIC DNA]</scope>
    <source>
        <strain evidence="3">MB58</strain>
    </source>
</reference>
<dbReference type="PANTHER" id="PTHR12526">
    <property type="entry name" value="GLYCOSYLTRANSFERASE"/>
    <property type="match status" value="1"/>
</dbReference>
<dbReference type="RefSeq" id="WP_081797951.1">
    <property type="nucleotide sequence ID" value="NZ_BAND01000288.1"/>
</dbReference>
<dbReference type="InterPro" id="IPR028098">
    <property type="entry name" value="Glyco_trans_4-like_N"/>
</dbReference>
<dbReference type="AlphaFoldDB" id="A0A023DAD0"/>
<gene>
    <name evidence="2" type="ORF">Amme_328_005</name>
</gene>
<evidence type="ECO:0000259" key="1">
    <source>
        <dbReference type="Pfam" id="PF13439"/>
    </source>
</evidence>
<dbReference type="Pfam" id="PF13439">
    <property type="entry name" value="Glyco_transf_4"/>
    <property type="match status" value="1"/>
</dbReference>
<dbReference type="EMBL" id="BAND01000288">
    <property type="protein sequence ID" value="GAJ30766.1"/>
    <property type="molecule type" value="Genomic_DNA"/>
</dbReference>
<organism evidence="2 3">
    <name type="scientific">Acidomonas methanolica NBRC 104435</name>
    <dbReference type="NCBI Taxonomy" id="1231351"/>
    <lineage>
        <taxon>Bacteria</taxon>
        <taxon>Pseudomonadati</taxon>
        <taxon>Pseudomonadota</taxon>
        <taxon>Alphaproteobacteria</taxon>
        <taxon>Acetobacterales</taxon>
        <taxon>Acetobacteraceae</taxon>
        <taxon>Acidomonas</taxon>
    </lineage>
</organism>
<keyword evidence="2" id="KW-0808">Transferase</keyword>
<dbReference type="Pfam" id="PF13692">
    <property type="entry name" value="Glyco_trans_1_4"/>
    <property type="match status" value="1"/>
</dbReference>
<keyword evidence="3" id="KW-1185">Reference proteome</keyword>
<dbReference type="SUPFAM" id="SSF53756">
    <property type="entry name" value="UDP-Glycosyltransferase/glycogen phosphorylase"/>
    <property type="match status" value="1"/>
</dbReference>
<dbReference type="OrthoDB" id="529131at2"/>
<sequence>MPASSIRVLFAFENPLPSAEADAEVFLTTARYLAPALGRAALHVPVRPGQSEELSVSLAMPVIGAWAPLKPAILRHFACGATLVWRRAFRQAEIVYTRNLWVAWMAIHFGRFVVFDHYRPWPDQIPPLQPWLRRLMTHRRFLLNICHSQYTLEKYRALSVPEGKLVCIHNGFEPARMARPLPVGEAKRLLGIPPERKTVVYTGRINRRKGLELVLQAARALPDLQFLLVGSYGDGPIEAEARDLPNVTIVPWQAEEALARYIHAADVLLIPPSSRPLLTFGSTVLPLKVFLYLAAGRPILAGNTPDLRDVLRDGENALLCPPDDVAALVDGLTRLTQDTALAARLVEGARKDSRSLTWAARAERIARAMAARLDDPVVTPPGGWTRRERADWRRRSLGWLRHVLRSGNPVLPPR</sequence>
<evidence type="ECO:0000313" key="2">
    <source>
        <dbReference type="EMBL" id="GAJ30766.1"/>
    </source>
</evidence>
<evidence type="ECO:0000313" key="3">
    <source>
        <dbReference type="Proteomes" id="UP000019760"/>
    </source>
</evidence>
<comment type="caution">
    <text evidence="2">The sequence shown here is derived from an EMBL/GenBank/DDBJ whole genome shotgun (WGS) entry which is preliminary data.</text>
</comment>
<dbReference type="Proteomes" id="UP000019760">
    <property type="component" value="Unassembled WGS sequence"/>
</dbReference>
<protein>
    <submittedName>
        <fullName evidence="2">Glycosyl transferase</fullName>
    </submittedName>
</protein>
<accession>A0A023DAD0</accession>
<dbReference type="Gene3D" id="3.40.50.2000">
    <property type="entry name" value="Glycogen Phosphorylase B"/>
    <property type="match status" value="1"/>
</dbReference>
<name>A0A023DAD0_ACIMT</name>
<dbReference type="CDD" id="cd03801">
    <property type="entry name" value="GT4_PimA-like"/>
    <property type="match status" value="1"/>
</dbReference>